<accession>A0ABY6JZF7</accession>
<evidence type="ECO:0000313" key="2">
    <source>
        <dbReference type="EMBL" id="UYV60995.1"/>
    </source>
</evidence>
<dbReference type="Proteomes" id="UP001235939">
    <property type="component" value="Chromosome 01"/>
</dbReference>
<feature type="domain" description="PID" evidence="1">
    <location>
        <begin position="64"/>
        <end position="112"/>
    </location>
</feature>
<reference evidence="2 3" key="1">
    <citation type="submission" date="2022-01" db="EMBL/GenBank/DDBJ databases">
        <title>A chromosomal length assembly of Cordylochernes scorpioides.</title>
        <authorList>
            <person name="Zeh D."/>
            <person name="Zeh J."/>
        </authorList>
    </citation>
    <scope>NUCLEOTIDE SEQUENCE [LARGE SCALE GENOMIC DNA]</scope>
    <source>
        <strain evidence="2">IN4F17</strain>
        <tissue evidence="2">Whole Body</tissue>
    </source>
</reference>
<proteinExistence type="predicted"/>
<gene>
    <name evidence="2" type="ORF">LAZ67_1003031</name>
</gene>
<dbReference type="Pfam" id="PF00640">
    <property type="entry name" value="PID"/>
    <property type="match status" value="1"/>
</dbReference>
<name>A0ABY6JZF7_9ARAC</name>
<evidence type="ECO:0000313" key="3">
    <source>
        <dbReference type="Proteomes" id="UP001235939"/>
    </source>
</evidence>
<dbReference type="SUPFAM" id="SSF50729">
    <property type="entry name" value="PH domain-like"/>
    <property type="match status" value="1"/>
</dbReference>
<dbReference type="PANTHER" id="PTHR11232:SF77">
    <property type="entry name" value="GULP PTB DOMAIN CONTAINING ENGULFMENT ADAPTOR 1"/>
    <property type="match status" value="1"/>
</dbReference>
<dbReference type="EMBL" id="CP092863">
    <property type="protein sequence ID" value="UYV60995.1"/>
    <property type="molecule type" value="Genomic_DNA"/>
</dbReference>
<dbReference type="InterPro" id="IPR011993">
    <property type="entry name" value="PH-like_dom_sf"/>
</dbReference>
<dbReference type="PANTHER" id="PTHR11232">
    <property type="entry name" value="PHOSPHOTYROSINE INTERACTION DOMAIN-CONTAINING FAMILY MEMBER"/>
    <property type="match status" value="1"/>
</dbReference>
<dbReference type="InterPro" id="IPR051133">
    <property type="entry name" value="Adapter_Engulfment-Domain"/>
</dbReference>
<evidence type="ECO:0000259" key="1">
    <source>
        <dbReference type="Pfam" id="PF00640"/>
    </source>
</evidence>
<dbReference type="PROSITE" id="PS51257">
    <property type="entry name" value="PROKAR_LIPOPROTEIN"/>
    <property type="match status" value="1"/>
</dbReference>
<sequence>MSDMRNRHHVQPTWSTSCIPGDLTGYYQHGQLSPGLLASLLLLPLLLFLPPWDRQRQESHVLCHQVITDQYPLHRISYCADDKSDKKFFSFVAKESEEKEKPHRCFVFISDKLVGPPWHRGVAQRLNAVCRRRRSPSPLDRPSTWRTAGSWTPPAGSWRCGARSCCCRKRSENFANGNHARPQHNGIIPLLQPPPAHPPRHHSPGGGQGIKSVELVDGVCGWGCVFFLISPQQSYQGIKSVELVDGVCGWGCVFFLISTQQPYQDIKSVELVDGVCGWGCVFFLISTQQPYQDIKSVELVDGVCGWGCVFFLISTQQSYQGIKSVELVDGVCGWGCVFFLISTQQSYQGIKSVELVDGVCGWGCVFFFISTQQSYQGIKSVELVDGVCGWGCVFFFISTQQSYQGIKSVELVDGIQQLDLLGSSPPSERDLFGAEPFNPRQNDPFEMGDFRELDLDHAIGAIDRKLSEMRVSCPADIEAVDHSGVVQAGFSQGLTFGNEDFAL</sequence>
<organism evidence="2 3">
    <name type="scientific">Cordylochernes scorpioides</name>
    <dbReference type="NCBI Taxonomy" id="51811"/>
    <lineage>
        <taxon>Eukaryota</taxon>
        <taxon>Metazoa</taxon>
        <taxon>Ecdysozoa</taxon>
        <taxon>Arthropoda</taxon>
        <taxon>Chelicerata</taxon>
        <taxon>Arachnida</taxon>
        <taxon>Pseudoscorpiones</taxon>
        <taxon>Cheliferoidea</taxon>
        <taxon>Chernetidae</taxon>
        <taxon>Cordylochernes</taxon>
    </lineage>
</organism>
<dbReference type="InterPro" id="IPR006020">
    <property type="entry name" value="PTB/PI_dom"/>
</dbReference>
<protein>
    <submittedName>
        <fullName evidence="2">GULP1</fullName>
    </submittedName>
</protein>
<keyword evidence="3" id="KW-1185">Reference proteome</keyword>
<dbReference type="Gene3D" id="2.30.29.30">
    <property type="entry name" value="Pleckstrin-homology domain (PH domain)/Phosphotyrosine-binding domain (PTB)"/>
    <property type="match status" value="1"/>
</dbReference>
<feature type="non-terminal residue" evidence="2">
    <location>
        <position position="503"/>
    </location>
</feature>